<accession>A0A2S4AL01</accession>
<evidence type="ECO:0000313" key="2">
    <source>
        <dbReference type="Proteomes" id="UP000237068"/>
    </source>
</evidence>
<proteinExistence type="predicted"/>
<sequence>MDVLVLQLAHDTVAFLIPLSSLDDRSFRATAASMSKSLSLMGSEYFQDDCFCYNVVLSAL</sequence>
<dbReference type="EMBL" id="PPXG01000006">
    <property type="protein sequence ID" value="POH82150.1"/>
    <property type="molecule type" value="Genomic_DNA"/>
</dbReference>
<gene>
    <name evidence="1" type="ORF">CXK91_16345</name>
</gene>
<reference evidence="1 2" key="1">
    <citation type="submission" date="2018-01" db="EMBL/GenBank/DDBJ databases">
        <title>Denitrification phenotypes of diverse strains of Pseudomonas stutzeri.</title>
        <authorList>
            <person name="Milligan D.A."/>
            <person name="Bergaust L."/>
            <person name="Bakken L.R."/>
            <person name="Frostegard A."/>
        </authorList>
    </citation>
    <scope>NUCLEOTIDE SEQUENCE [LARGE SCALE GENOMIC DNA]</scope>
    <source>
        <strain evidence="1 2">24a13</strain>
    </source>
</reference>
<comment type="caution">
    <text evidence="1">The sequence shown here is derived from an EMBL/GenBank/DDBJ whole genome shotgun (WGS) entry which is preliminary data.</text>
</comment>
<evidence type="ECO:0000313" key="1">
    <source>
        <dbReference type="EMBL" id="POH82150.1"/>
    </source>
</evidence>
<dbReference type="Proteomes" id="UP000237068">
    <property type="component" value="Unassembled WGS sequence"/>
</dbReference>
<dbReference type="AlphaFoldDB" id="A0A2S4AL01"/>
<name>A0A2S4AL01_STUST</name>
<organism evidence="1 2">
    <name type="scientific">Stutzerimonas stutzeri</name>
    <name type="common">Pseudomonas stutzeri</name>
    <dbReference type="NCBI Taxonomy" id="316"/>
    <lineage>
        <taxon>Bacteria</taxon>
        <taxon>Pseudomonadati</taxon>
        <taxon>Pseudomonadota</taxon>
        <taxon>Gammaproteobacteria</taxon>
        <taxon>Pseudomonadales</taxon>
        <taxon>Pseudomonadaceae</taxon>
        <taxon>Stutzerimonas</taxon>
    </lineage>
</organism>
<protein>
    <submittedName>
        <fullName evidence="1">Uncharacterized protein</fullName>
    </submittedName>
</protein>